<dbReference type="InterPro" id="IPR050498">
    <property type="entry name" value="Ycf3"/>
</dbReference>
<dbReference type="AlphaFoldDB" id="A0A077ZY53"/>
<dbReference type="Proteomes" id="UP000039865">
    <property type="component" value="Unassembled WGS sequence"/>
</dbReference>
<dbReference type="PROSITE" id="PS50005">
    <property type="entry name" value="TPR"/>
    <property type="match status" value="2"/>
</dbReference>
<dbReference type="OrthoDB" id="69177at2759"/>
<dbReference type="OMA" id="QSICTIF"/>
<dbReference type="PANTHER" id="PTHR44858">
    <property type="entry name" value="TETRATRICOPEPTIDE REPEAT PROTEIN 6"/>
    <property type="match status" value="1"/>
</dbReference>
<dbReference type="EMBL" id="CCKQ01002378">
    <property type="protein sequence ID" value="CDW73471.1"/>
    <property type="molecule type" value="Genomic_DNA"/>
</dbReference>
<evidence type="ECO:0000256" key="2">
    <source>
        <dbReference type="ARBA" id="ARBA00022803"/>
    </source>
</evidence>
<dbReference type="SMART" id="SM00028">
    <property type="entry name" value="TPR"/>
    <property type="match status" value="5"/>
</dbReference>
<dbReference type="SUPFAM" id="SSF48452">
    <property type="entry name" value="TPR-like"/>
    <property type="match status" value="1"/>
</dbReference>
<name>A0A077ZY53_STYLE</name>
<reference evidence="5 6" key="1">
    <citation type="submission" date="2014-06" db="EMBL/GenBank/DDBJ databases">
        <authorList>
            <person name="Swart Estienne"/>
        </authorList>
    </citation>
    <scope>NUCLEOTIDE SEQUENCE [LARGE SCALE GENOMIC DNA]</scope>
    <source>
        <strain evidence="5 6">130c</strain>
    </source>
</reference>
<dbReference type="Gene3D" id="1.25.40.10">
    <property type="entry name" value="Tetratricopeptide repeat domain"/>
    <property type="match status" value="1"/>
</dbReference>
<dbReference type="InterPro" id="IPR011990">
    <property type="entry name" value="TPR-like_helical_dom_sf"/>
</dbReference>
<dbReference type="GO" id="GO:0046813">
    <property type="term" value="P:receptor-mediated virion attachment to host cell"/>
    <property type="evidence" value="ECO:0007669"/>
    <property type="project" value="TreeGrafter"/>
</dbReference>
<dbReference type="InterPro" id="IPR019734">
    <property type="entry name" value="TPR_rpt"/>
</dbReference>
<dbReference type="Pfam" id="PF13181">
    <property type="entry name" value="TPR_8"/>
    <property type="match status" value="1"/>
</dbReference>
<organism evidence="5 6">
    <name type="scientific">Stylonychia lemnae</name>
    <name type="common">Ciliate</name>
    <dbReference type="NCBI Taxonomy" id="5949"/>
    <lineage>
        <taxon>Eukaryota</taxon>
        <taxon>Sar</taxon>
        <taxon>Alveolata</taxon>
        <taxon>Ciliophora</taxon>
        <taxon>Intramacronucleata</taxon>
        <taxon>Spirotrichea</taxon>
        <taxon>Stichotrichia</taxon>
        <taxon>Sporadotrichida</taxon>
        <taxon>Oxytrichidae</taxon>
        <taxon>Stylonychinae</taxon>
        <taxon>Stylonychia</taxon>
    </lineage>
</organism>
<evidence type="ECO:0000256" key="3">
    <source>
        <dbReference type="PROSITE-ProRule" id="PRU00339"/>
    </source>
</evidence>
<keyword evidence="2 3" id="KW-0802">TPR repeat</keyword>
<feature type="region of interest" description="Disordered" evidence="4">
    <location>
        <begin position="100"/>
        <end position="138"/>
    </location>
</feature>
<proteinExistence type="predicted"/>
<feature type="compositionally biased region" description="Polar residues" evidence="4">
    <location>
        <begin position="114"/>
        <end position="129"/>
    </location>
</feature>
<evidence type="ECO:0000313" key="5">
    <source>
        <dbReference type="EMBL" id="CDW73471.1"/>
    </source>
</evidence>
<dbReference type="InParanoid" id="A0A077ZY53"/>
<gene>
    <name evidence="5" type="primary">Contig6480.g6930</name>
    <name evidence="5" type="ORF">STYLEM_2449</name>
</gene>
<protein>
    <submittedName>
        <fullName evidence="5">Tpr repeat-containing protein</fullName>
    </submittedName>
</protein>
<keyword evidence="1" id="KW-0677">Repeat</keyword>
<feature type="compositionally biased region" description="Basic and acidic residues" evidence="4">
    <location>
        <begin position="100"/>
        <end position="112"/>
    </location>
</feature>
<evidence type="ECO:0000256" key="4">
    <source>
        <dbReference type="SAM" id="MobiDB-lite"/>
    </source>
</evidence>
<evidence type="ECO:0000313" key="6">
    <source>
        <dbReference type="Proteomes" id="UP000039865"/>
    </source>
</evidence>
<sequence length="434" mass="50348">MDQSYLAESQGNNLEEEYKLDQIEDISDQNLTQEDAQQSLNDTTLNDKSIIFDQMGEDLHMNLNVNKNAKFSHSSLDQSLTYDQSKAIDTTHQEFQMKQNEKRFNERDDKGSRSPIQKKQGSNIFNNRRSVTKSKEPQNQINSIQDLLTKNQDLAKKEREFEKKCQKLMKIQDWSSVDQLATEHLEETSGVSFKGFFYLGIAFYKMQDYQNSIRAFQKAELINSEDAQLQYSMGLANFKIEQYNLAVDHMKKCTSIDPQHPFAYNNLAFLYNMHQYYHQTITVCGYAKQNNPGNHNCYRHWAFALFKMGKMAKAVKKIKKGITKSPRDPENWIIWGLILRTVGNYPSSKHKFKRALKYDKDNIVAKEELATIEKIIELDKKIPLDSIPTKAKSGMRKQNQDYEDFDGKSGFPANLTRACSQQRSCDEQSICTIF</sequence>
<feature type="repeat" description="TPR" evidence="3">
    <location>
        <begin position="227"/>
        <end position="260"/>
    </location>
</feature>
<keyword evidence="6" id="KW-1185">Reference proteome</keyword>
<accession>A0A077ZY53</accession>
<evidence type="ECO:0000256" key="1">
    <source>
        <dbReference type="ARBA" id="ARBA00022737"/>
    </source>
</evidence>
<feature type="repeat" description="TPR" evidence="3">
    <location>
        <begin position="193"/>
        <end position="226"/>
    </location>
</feature>
<dbReference type="PANTHER" id="PTHR44858:SF1">
    <property type="entry name" value="UDP-N-ACETYLGLUCOSAMINE--PEPTIDE N-ACETYLGLUCOSAMINYLTRANSFERASE SPINDLY-RELATED"/>
    <property type="match status" value="1"/>
</dbReference>